<organism>
    <name type="scientific">Ixodes scapularis</name>
    <name type="common">Black-legged tick</name>
    <name type="synonym">Deer tick</name>
    <dbReference type="NCBI Taxonomy" id="6945"/>
    <lineage>
        <taxon>Eukaryota</taxon>
        <taxon>Metazoa</taxon>
        <taxon>Ecdysozoa</taxon>
        <taxon>Arthropoda</taxon>
        <taxon>Chelicerata</taxon>
        <taxon>Arachnida</taxon>
        <taxon>Acari</taxon>
        <taxon>Parasitiformes</taxon>
        <taxon>Ixodida</taxon>
        <taxon>Ixodoidea</taxon>
        <taxon>Ixodidae</taxon>
        <taxon>Ixodinae</taxon>
        <taxon>Ixodes</taxon>
    </lineage>
</organism>
<dbReference type="InParanoid" id="B7QFC8"/>
<evidence type="ECO:0000313" key="2">
    <source>
        <dbReference type="EMBL" id="EEC17550.1"/>
    </source>
</evidence>
<dbReference type="AlphaFoldDB" id="B7QFC8"/>
<evidence type="ECO:0000313" key="4">
    <source>
        <dbReference type="Proteomes" id="UP000001555"/>
    </source>
</evidence>
<protein>
    <recommendedName>
        <fullName evidence="1">Endonuclease/exonuclease/phosphatase domain-containing protein</fullName>
    </recommendedName>
</protein>
<dbReference type="PANTHER" id="PTHR33273:SF4">
    <property type="entry name" value="ENDONUCLEASE_EXONUCLEASE_PHOSPHATASE DOMAIN-CONTAINING PROTEIN"/>
    <property type="match status" value="1"/>
</dbReference>
<dbReference type="VEuPathDB" id="VectorBase:ISCI013499"/>
<evidence type="ECO:0000259" key="1">
    <source>
        <dbReference type="Pfam" id="PF14529"/>
    </source>
</evidence>
<dbReference type="InterPro" id="IPR005135">
    <property type="entry name" value="Endo/exonuclease/phosphatase"/>
</dbReference>
<dbReference type="VEuPathDB" id="VectorBase:ISCW013499"/>
<dbReference type="SUPFAM" id="SSF56219">
    <property type="entry name" value="DNase I-like"/>
    <property type="match status" value="1"/>
</dbReference>
<dbReference type="InterPro" id="IPR036691">
    <property type="entry name" value="Endo/exonu/phosph_ase_sf"/>
</dbReference>
<dbReference type="HOGENOM" id="CLU_2596935_0_0_1"/>
<proteinExistence type="predicted"/>
<name>B7QFC8_IXOSC</name>
<feature type="domain" description="Endonuclease/exonuclease/phosphatase" evidence="1">
    <location>
        <begin position="2"/>
        <end position="80"/>
    </location>
</feature>
<dbReference type="Gene3D" id="3.60.10.10">
    <property type="entry name" value="Endonuclease/exonuclease/phosphatase"/>
    <property type="match status" value="1"/>
</dbReference>
<gene>
    <name evidence="2" type="ORF">IscW_ISCW013499</name>
</gene>
<dbReference type="STRING" id="6945.B7QFC8"/>
<dbReference type="GO" id="GO:0003824">
    <property type="term" value="F:catalytic activity"/>
    <property type="evidence" value="ECO:0007669"/>
    <property type="project" value="InterPro"/>
</dbReference>
<evidence type="ECO:0000313" key="3">
    <source>
        <dbReference type="EnsemblMetazoa" id="ISCW013499-PA"/>
    </source>
</evidence>
<dbReference type="Pfam" id="PF14529">
    <property type="entry name" value="Exo_endo_phos_2"/>
    <property type="match status" value="1"/>
</dbReference>
<reference evidence="2 4" key="1">
    <citation type="submission" date="2008-03" db="EMBL/GenBank/DDBJ databases">
        <title>Annotation of Ixodes scapularis.</title>
        <authorList>
            <consortium name="Ixodes scapularis Genome Project Consortium"/>
            <person name="Caler E."/>
            <person name="Hannick L.I."/>
            <person name="Bidwell S."/>
            <person name="Joardar V."/>
            <person name="Thiagarajan M."/>
            <person name="Amedeo P."/>
            <person name="Galinsky K.J."/>
            <person name="Schobel S."/>
            <person name="Inman J."/>
            <person name="Hostetler J."/>
            <person name="Miller J."/>
            <person name="Hammond M."/>
            <person name="Megy K."/>
            <person name="Lawson D."/>
            <person name="Kodira C."/>
            <person name="Sutton G."/>
            <person name="Meyer J."/>
            <person name="Hill C.A."/>
            <person name="Birren B."/>
            <person name="Nene V."/>
            <person name="Collins F."/>
            <person name="Alarcon-Chaidez F."/>
            <person name="Wikel S."/>
            <person name="Strausberg R."/>
        </authorList>
    </citation>
    <scope>NUCLEOTIDE SEQUENCE [LARGE SCALE GENOMIC DNA]</scope>
    <source>
        <strain evidence="4">Wikel</strain>
        <strain evidence="2">Wikel colony</strain>
    </source>
</reference>
<dbReference type="PaxDb" id="6945-B7QFC8"/>
<dbReference type="EnsemblMetazoa" id="ISCW013499-RA">
    <property type="protein sequence ID" value="ISCW013499-PA"/>
    <property type="gene ID" value="ISCW013499"/>
</dbReference>
<feature type="non-terminal residue" evidence="2">
    <location>
        <position position="1"/>
    </location>
</feature>
<dbReference type="PANTHER" id="PTHR33273">
    <property type="entry name" value="DOMAIN-CONTAINING PROTEIN, PUTATIVE-RELATED"/>
    <property type="match status" value="1"/>
</dbReference>
<dbReference type="EMBL" id="DS924909">
    <property type="protein sequence ID" value="EEC17550.1"/>
    <property type="molecule type" value="Genomic_DNA"/>
</dbReference>
<sequence length="80" mass="8846">ELLLAGDFNAHNMNWGDSRTNRRGRRLEDTIAALNLTILNSGAPTFIRKGVRKSVLDLTFASPAIKVSWAIQPDTWGGDH</sequence>
<reference evidence="3" key="2">
    <citation type="submission" date="2020-05" db="UniProtKB">
        <authorList>
            <consortium name="EnsemblMetazoa"/>
        </authorList>
    </citation>
    <scope>IDENTIFICATION</scope>
    <source>
        <strain evidence="3">wikel</strain>
    </source>
</reference>
<dbReference type="EMBL" id="ABJB010993321">
    <property type="status" value="NOT_ANNOTATED_CDS"/>
    <property type="molecule type" value="Genomic_DNA"/>
</dbReference>
<accession>B7QFC8</accession>
<feature type="non-terminal residue" evidence="2">
    <location>
        <position position="80"/>
    </location>
</feature>
<keyword evidence="4" id="KW-1185">Reference proteome</keyword>
<dbReference type="Proteomes" id="UP000001555">
    <property type="component" value="Unassembled WGS sequence"/>
</dbReference>